<feature type="compositionally biased region" description="Low complexity" evidence="2">
    <location>
        <begin position="20"/>
        <end position="29"/>
    </location>
</feature>
<feature type="coiled-coil region" evidence="1">
    <location>
        <begin position="109"/>
        <end position="150"/>
    </location>
</feature>
<dbReference type="InterPro" id="IPR046347">
    <property type="entry name" value="bZIP_sf"/>
</dbReference>
<reference evidence="4 5" key="1">
    <citation type="journal article" date="2008" name="Nature">
        <title>The Phaeodactylum genome reveals the evolutionary history of diatom genomes.</title>
        <authorList>
            <person name="Bowler C."/>
            <person name="Allen A.E."/>
            <person name="Badger J.H."/>
            <person name="Grimwood J."/>
            <person name="Jabbari K."/>
            <person name="Kuo A."/>
            <person name="Maheswari U."/>
            <person name="Martens C."/>
            <person name="Maumus F."/>
            <person name="Otillar R.P."/>
            <person name="Rayko E."/>
            <person name="Salamov A."/>
            <person name="Vandepoele K."/>
            <person name="Beszteri B."/>
            <person name="Gruber A."/>
            <person name="Heijde M."/>
            <person name="Katinka M."/>
            <person name="Mock T."/>
            <person name="Valentin K."/>
            <person name="Verret F."/>
            <person name="Berges J.A."/>
            <person name="Brownlee C."/>
            <person name="Cadoret J.P."/>
            <person name="Chiovitti A."/>
            <person name="Choi C.J."/>
            <person name="Coesel S."/>
            <person name="De Martino A."/>
            <person name="Detter J.C."/>
            <person name="Durkin C."/>
            <person name="Falciatore A."/>
            <person name="Fournet J."/>
            <person name="Haruta M."/>
            <person name="Huysman M.J."/>
            <person name="Jenkins B.D."/>
            <person name="Jiroutova K."/>
            <person name="Jorgensen R.E."/>
            <person name="Joubert Y."/>
            <person name="Kaplan A."/>
            <person name="Kroger N."/>
            <person name="Kroth P.G."/>
            <person name="La Roche J."/>
            <person name="Lindquist E."/>
            <person name="Lommer M."/>
            <person name="Martin-Jezequel V."/>
            <person name="Lopez P.J."/>
            <person name="Lucas S."/>
            <person name="Mangogna M."/>
            <person name="McGinnis K."/>
            <person name="Medlin L.K."/>
            <person name="Montsant A."/>
            <person name="Oudot-Le Secq M.P."/>
            <person name="Napoli C."/>
            <person name="Obornik M."/>
            <person name="Parker M.S."/>
            <person name="Petit J.L."/>
            <person name="Porcel B.M."/>
            <person name="Poulsen N."/>
            <person name="Robison M."/>
            <person name="Rychlewski L."/>
            <person name="Rynearson T.A."/>
            <person name="Schmutz J."/>
            <person name="Shapiro H."/>
            <person name="Siaut M."/>
            <person name="Stanley M."/>
            <person name="Sussman M.R."/>
            <person name="Taylor A.R."/>
            <person name="Vardi A."/>
            <person name="von Dassow P."/>
            <person name="Vyverman W."/>
            <person name="Willis A."/>
            <person name="Wyrwicz L.S."/>
            <person name="Rokhsar D.S."/>
            <person name="Weissenbach J."/>
            <person name="Armbrust E.V."/>
            <person name="Green B.R."/>
            <person name="Van de Peer Y."/>
            <person name="Grigoriev I.V."/>
        </authorList>
    </citation>
    <scope>NUCLEOTIDE SEQUENCE [LARGE SCALE GENOMIC DNA]</scope>
    <source>
        <strain evidence="4 5">CCAP 1055/1</strain>
    </source>
</reference>
<dbReference type="EMBL" id="CM000607">
    <property type="protein sequence ID" value="EEC50346.1"/>
    <property type="molecule type" value="Genomic_DNA"/>
</dbReference>
<dbReference type="GO" id="GO:0003700">
    <property type="term" value="F:DNA-binding transcription factor activity"/>
    <property type="evidence" value="ECO:0007669"/>
    <property type="project" value="InterPro"/>
</dbReference>
<feature type="region of interest" description="Disordered" evidence="2">
    <location>
        <begin position="1"/>
        <end position="88"/>
    </location>
</feature>
<sequence>MEHPNAAASGVASRHHGDNNVHNNNVDQDPNPPAVAAGDTTSHSDSDEEGAESNVVNRASRKRPVPTSALTTDIPTGTENPLEAPIPGEEGVKLEQRRAYNRMCAAKARKRSKDLIATLQTQVSELTRDKAELQRNNEVMRAQLTLLEQQNRTLLVNGQRGSLPMPPVAAMPSAMGNVNMFLNAAAASGVNPFLLPQSATNNMQNAALLEALAGGQHLLNFGNPNTMGNSIGDGASLPPMAVASFLQQPQPQQPLQLFQQQKHPAMQVPLPTPQSASASQQPQSTPQLTEQQPLQSQPPPPAPAIQPPSQQRAFSQH</sequence>
<dbReference type="SUPFAM" id="SSF57959">
    <property type="entry name" value="Leucine zipper domain"/>
    <property type="match status" value="1"/>
</dbReference>
<feature type="region of interest" description="Disordered" evidence="2">
    <location>
        <begin position="256"/>
        <end position="317"/>
    </location>
</feature>
<dbReference type="PROSITE" id="PS50217">
    <property type="entry name" value="BZIP"/>
    <property type="match status" value="1"/>
</dbReference>
<dbReference type="CDD" id="cd14686">
    <property type="entry name" value="bZIP"/>
    <property type="match status" value="1"/>
</dbReference>
<dbReference type="Proteomes" id="UP000000759">
    <property type="component" value="Chromosome 4"/>
</dbReference>
<dbReference type="HOGENOM" id="CLU_878444_0_0_1"/>
<protein>
    <recommendedName>
        <fullName evidence="3">BZIP domain-containing protein</fullName>
    </recommendedName>
</protein>
<keyword evidence="5" id="KW-1185">Reference proteome</keyword>
<evidence type="ECO:0000259" key="3">
    <source>
        <dbReference type="PROSITE" id="PS50217"/>
    </source>
</evidence>
<dbReference type="AlphaFoldDB" id="B7FUZ2"/>
<feature type="compositionally biased region" description="Polar residues" evidence="2">
    <location>
        <begin position="68"/>
        <end position="79"/>
    </location>
</feature>
<dbReference type="Gene3D" id="1.20.5.170">
    <property type="match status" value="1"/>
</dbReference>
<evidence type="ECO:0000313" key="5">
    <source>
        <dbReference type="Proteomes" id="UP000000759"/>
    </source>
</evidence>
<evidence type="ECO:0000313" key="4">
    <source>
        <dbReference type="EMBL" id="EEC50346.1"/>
    </source>
</evidence>
<dbReference type="SMART" id="SM00338">
    <property type="entry name" value="BRLZ"/>
    <property type="match status" value="1"/>
</dbReference>
<dbReference type="InterPro" id="IPR004827">
    <property type="entry name" value="bZIP"/>
</dbReference>
<feature type="compositionally biased region" description="Low complexity" evidence="2">
    <location>
        <begin position="273"/>
        <end position="295"/>
    </location>
</feature>
<dbReference type="InParanoid" id="B7FUZ2"/>
<name>B7FUZ2_PHATC</name>
<accession>B7FUZ2</accession>
<reference evidence="5" key="2">
    <citation type="submission" date="2008-08" db="EMBL/GenBank/DDBJ databases">
        <authorList>
            <consortium name="Diatom Consortium"/>
            <person name="Grigoriev I."/>
            <person name="Grimwood J."/>
            <person name="Kuo A."/>
            <person name="Otillar R.P."/>
            <person name="Salamov A."/>
            <person name="Detter J.C."/>
            <person name="Lindquist E."/>
            <person name="Shapiro H."/>
            <person name="Lucas S."/>
            <person name="Glavina del Rio T."/>
            <person name="Pitluck S."/>
            <person name="Rokhsar D."/>
            <person name="Bowler C."/>
        </authorList>
    </citation>
    <scope>GENOME REANNOTATION</scope>
    <source>
        <strain evidence="5">CCAP 1055/1</strain>
    </source>
</reference>
<dbReference type="RefSeq" id="XP_002178681.1">
    <property type="nucleotide sequence ID" value="XM_002178645.1"/>
</dbReference>
<feature type="domain" description="BZIP" evidence="3">
    <location>
        <begin position="91"/>
        <end position="154"/>
    </location>
</feature>
<keyword evidence="1" id="KW-0175">Coiled coil</keyword>
<gene>
    <name evidence="4" type="ORF">PHATRDRAFT_44700</name>
</gene>
<dbReference type="GeneID" id="7197928"/>
<feature type="compositionally biased region" description="Pro residues" evidence="2">
    <location>
        <begin position="296"/>
        <end position="306"/>
    </location>
</feature>
<evidence type="ECO:0000256" key="2">
    <source>
        <dbReference type="SAM" id="MobiDB-lite"/>
    </source>
</evidence>
<dbReference type="KEGG" id="pti:PHATRDRAFT_44700"/>
<proteinExistence type="predicted"/>
<evidence type="ECO:0000256" key="1">
    <source>
        <dbReference type="SAM" id="Coils"/>
    </source>
</evidence>
<dbReference type="PaxDb" id="2850-Phatr44700"/>
<organism evidence="4 5">
    <name type="scientific">Phaeodactylum tricornutum (strain CCAP 1055/1)</name>
    <dbReference type="NCBI Taxonomy" id="556484"/>
    <lineage>
        <taxon>Eukaryota</taxon>
        <taxon>Sar</taxon>
        <taxon>Stramenopiles</taxon>
        <taxon>Ochrophyta</taxon>
        <taxon>Bacillariophyta</taxon>
        <taxon>Bacillariophyceae</taxon>
        <taxon>Bacillariophycidae</taxon>
        <taxon>Naviculales</taxon>
        <taxon>Phaeodactylaceae</taxon>
        <taxon>Phaeodactylum</taxon>
    </lineage>
</organism>